<evidence type="ECO:0000313" key="1">
    <source>
        <dbReference type="EMBL" id="BAA75498.1"/>
    </source>
</evidence>
<organism evidence="1">
    <name type="scientific">Oryza sativa</name>
    <name type="common">Rice</name>
    <dbReference type="NCBI Taxonomy" id="4530"/>
    <lineage>
        <taxon>Eukaryota</taxon>
        <taxon>Viridiplantae</taxon>
        <taxon>Streptophyta</taxon>
        <taxon>Embryophyta</taxon>
        <taxon>Tracheophyta</taxon>
        <taxon>Spermatophyta</taxon>
        <taxon>Magnoliopsida</taxon>
        <taxon>Liliopsida</taxon>
        <taxon>Poales</taxon>
        <taxon>Poaceae</taxon>
        <taxon>BOP clade</taxon>
        <taxon>Oryzoideae</taxon>
        <taxon>Oryzeae</taxon>
        <taxon>Oryzinae</taxon>
        <taxon>Oryza</taxon>
    </lineage>
</organism>
<accession>Q7GCS7</accession>
<reference evidence="1" key="1">
    <citation type="journal article" date="1999" name="Plant J.">
        <title>Rice ENOD40: isolation and expression analysis in rice and transgenic soybean root nodules.</title>
        <authorList>
            <person name="Kouchi H."/>
            <person name="Takane K."/>
            <person name="So R.B."/>
            <person name="Ladha J.K."/>
            <person name="Reddy P.M."/>
        </authorList>
    </citation>
    <scope>NUCLEOTIDE SEQUENCE</scope>
</reference>
<protein>
    <submittedName>
        <fullName evidence="1">OsENOD40 protein</fullName>
    </submittedName>
</protein>
<proteinExistence type="predicted"/>
<dbReference type="EMBL" id="AB024054">
    <property type="protein sequence ID" value="BAA75498.1"/>
    <property type="molecule type" value="Genomic_DNA"/>
</dbReference>
<sequence>MEDEWLEHAHGS</sequence>
<gene>
    <name evidence="1" type="primary">OsENOD40</name>
</gene>
<name>Q7GCS7_ORYSA</name>